<dbReference type="EMBL" id="JBHTJO010000001">
    <property type="protein sequence ID" value="MFD0986709.1"/>
    <property type="molecule type" value="Genomic_DNA"/>
</dbReference>
<accession>A0ABW3J8Y8</accession>
<feature type="region of interest" description="Disordered" evidence="1">
    <location>
        <begin position="1"/>
        <end position="33"/>
    </location>
</feature>
<keyword evidence="3" id="KW-1185">Reference proteome</keyword>
<protein>
    <submittedName>
        <fullName evidence="2">Uncharacterized protein</fullName>
    </submittedName>
</protein>
<feature type="region of interest" description="Disordered" evidence="1">
    <location>
        <begin position="48"/>
        <end position="70"/>
    </location>
</feature>
<evidence type="ECO:0000313" key="3">
    <source>
        <dbReference type="Proteomes" id="UP001597102"/>
    </source>
</evidence>
<proteinExistence type="predicted"/>
<feature type="compositionally biased region" description="Basic and acidic residues" evidence="1">
    <location>
        <begin position="24"/>
        <end position="33"/>
    </location>
</feature>
<gene>
    <name evidence="2" type="ORF">ACFQ2F_06320</name>
</gene>
<evidence type="ECO:0000313" key="2">
    <source>
        <dbReference type="EMBL" id="MFD0986709.1"/>
    </source>
</evidence>
<reference evidence="3" key="1">
    <citation type="journal article" date="2019" name="Int. J. Syst. Evol. Microbiol.">
        <title>The Global Catalogue of Microorganisms (GCM) 10K type strain sequencing project: providing services to taxonomists for standard genome sequencing and annotation.</title>
        <authorList>
            <consortium name="The Broad Institute Genomics Platform"/>
            <consortium name="The Broad Institute Genome Sequencing Center for Infectious Disease"/>
            <person name="Wu L."/>
            <person name="Ma J."/>
        </authorList>
    </citation>
    <scope>NUCLEOTIDE SEQUENCE [LARGE SCALE GENOMIC DNA]</scope>
    <source>
        <strain evidence="3">CCUG 61697</strain>
    </source>
</reference>
<sequence length="70" mass="7938">MAKKKMKAQETSRETSPPSASLKELSESGYGEKCRAGKSYEYDTLRGRKRGKEADTADRIWFDDLPPHTD</sequence>
<evidence type="ECO:0000256" key="1">
    <source>
        <dbReference type="SAM" id="MobiDB-lite"/>
    </source>
</evidence>
<dbReference type="Proteomes" id="UP001597102">
    <property type="component" value="Unassembled WGS sequence"/>
</dbReference>
<comment type="caution">
    <text evidence="2">The sequence shown here is derived from an EMBL/GenBank/DDBJ whole genome shotgun (WGS) entry which is preliminary data.</text>
</comment>
<organism evidence="2 3">
    <name type="scientific">Methyloligella solikamskensis</name>
    <dbReference type="NCBI Taxonomy" id="1177756"/>
    <lineage>
        <taxon>Bacteria</taxon>
        <taxon>Pseudomonadati</taxon>
        <taxon>Pseudomonadota</taxon>
        <taxon>Alphaproteobacteria</taxon>
        <taxon>Hyphomicrobiales</taxon>
        <taxon>Hyphomicrobiaceae</taxon>
        <taxon>Methyloligella</taxon>
    </lineage>
</organism>
<name>A0ABW3J8Y8_9HYPH</name>
<dbReference type="RefSeq" id="WP_379087337.1">
    <property type="nucleotide sequence ID" value="NZ_JBHTJO010000001.1"/>
</dbReference>